<evidence type="ECO:0000313" key="3">
    <source>
        <dbReference type="Proteomes" id="UP000199426"/>
    </source>
</evidence>
<organism evidence="2 4">
    <name type="scientific">Chryseobacterium jejuense</name>
    <dbReference type="NCBI Taxonomy" id="445960"/>
    <lineage>
        <taxon>Bacteria</taxon>
        <taxon>Pseudomonadati</taxon>
        <taxon>Bacteroidota</taxon>
        <taxon>Flavobacteriia</taxon>
        <taxon>Flavobacteriales</taxon>
        <taxon>Weeksellaceae</taxon>
        <taxon>Chryseobacterium group</taxon>
        <taxon>Chryseobacterium</taxon>
    </lineage>
</organism>
<evidence type="ECO:0000313" key="1">
    <source>
        <dbReference type="EMBL" id="SDJ20900.1"/>
    </source>
</evidence>
<dbReference type="Proteomes" id="UP000199426">
    <property type="component" value="Unassembled WGS sequence"/>
</dbReference>
<dbReference type="RefSeq" id="WP_089737248.1">
    <property type="nucleotide sequence ID" value="NZ_FNEG01000004.1"/>
</dbReference>
<dbReference type="EMBL" id="UAWB01000002">
    <property type="protein sequence ID" value="SQB28530.1"/>
    <property type="molecule type" value="Genomic_DNA"/>
</dbReference>
<proteinExistence type="predicted"/>
<keyword evidence="3" id="KW-1185">Reference proteome</keyword>
<sequence length="161" mass="18766">MKPSFILSIFILTSFSFCTNEKIKNDDKKFFSKKNAIPNTKQLSGLWSVNCSPAERNIDIKESSVVISMETNQYYITLKELKREKNKIYYQYEKMSGLGAQDYDSPAYLNSETVCTIEIVNDGLLKFSWLGLFDKELKERFEKENPFNQYEKIVSLKKCSD</sequence>
<evidence type="ECO:0000313" key="4">
    <source>
        <dbReference type="Proteomes" id="UP000251670"/>
    </source>
</evidence>
<dbReference type="EMBL" id="FNEG01000004">
    <property type="protein sequence ID" value="SDJ20900.1"/>
    <property type="molecule type" value="Genomic_DNA"/>
</dbReference>
<evidence type="ECO:0008006" key="5">
    <source>
        <dbReference type="Google" id="ProtNLM"/>
    </source>
</evidence>
<gene>
    <name evidence="2" type="ORF">NCTC13492_01838</name>
    <name evidence="1" type="ORF">SAMN05421542_3024</name>
</gene>
<reference evidence="1 3" key="1">
    <citation type="submission" date="2016-10" db="EMBL/GenBank/DDBJ databases">
        <authorList>
            <person name="Varghese N."/>
            <person name="Submissions S."/>
        </authorList>
    </citation>
    <scope>NUCLEOTIDE SEQUENCE [LARGE SCALE GENOMIC DNA]</scope>
    <source>
        <strain evidence="1 3">DSM 19299</strain>
    </source>
</reference>
<accession>A0A2X2XQ25</accession>
<name>A0A2X2XQ25_CHRJE</name>
<protein>
    <recommendedName>
        <fullName evidence="5">DUF4488 domain-containing protein</fullName>
    </recommendedName>
</protein>
<dbReference type="Proteomes" id="UP000251670">
    <property type="component" value="Unassembled WGS sequence"/>
</dbReference>
<dbReference type="AlphaFoldDB" id="A0A2X2XQ25"/>
<evidence type="ECO:0000313" key="2">
    <source>
        <dbReference type="EMBL" id="SQB28530.1"/>
    </source>
</evidence>
<dbReference type="STRING" id="445960.SAMN05421542_3024"/>
<reference evidence="2 4" key="2">
    <citation type="submission" date="2018-06" db="EMBL/GenBank/DDBJ databases">
        <authorList>
            <consortium name="Pathogen Informatics"/>
            <person name="Doyle S."/>
        </authorList>
    </citation>
    <scope>NUCLEOTIDE SEQUENCE [LARGE SCALE GENOMIC DNA]</scope>
    <source>
        <strain evidence="2 4">NCTC13492</strain>
    </source>
</reference>